<dbReference type="InterPro" id="IPR010773">
    <property type="entry name" value="Mycophage_PG1_Gp7"/>
</dbReference>
<gene>
    <name evidence="3" type="ORF">AVDCRST_MAG25-2325</name>
</gene>
<evidence type="ECO:0000256" key="2">
    <source>
        <dbReference type="SAM" id="Phobius"/>
    </source>
</evidence>
<keyword evidence="2" id="KW-1133">Transmembrane helix</keyword>
<reference evidence="3" key="1">
    <citation type="submission" date="2020-02" db="EMBL/GenBank/DDBJ databases">
        <authorList>
            <person name="Meier V. D."/>
        </authorList>
    </citation>
    <scope>NUCLEOTIDE SEQUENCE</scope>
    <source>
        <strain evidence="3">AVDCRST_MAG25</strain>
    </source>
</reference>
<evidence type="ECO:0000256" key="1">
    <source>
        <dbReference type="SAM" id="MobiDB-lite"/>
    </source>
</evidence>
<feature type="region of interest" description="Disordered" evidence="1">
    <location>
        <begin position="1"/>
        <end position="29"/>
    </location>
</feature>
<dbReference type="Pfam" id="PF07098">
    <property type="entry name" value="DUF1360"/>
    <property type="match status" value="1"/>
</dbReference>
<proteinExistence type="predicted"/>
<feature type="compositionally biased region" description="Basic and acidic residues" evidence="1">
    <location>
        <begin position="1"/>
        <end position="10"/>
    </location>
</feature>
<sequence length="184" mass="20325">MSDEQTRQAADEGQNDGTGDGQLRNGIFEGYDDGEQPLQSYTVVAGVFNLLFAVFLLLTKGTGRELPERGIETRDIVLLGLATHKLSDLIANDAVTSFVRAPFTELQEKKSPKSVDEKPRGTGFRRSIGELLTCKFCMGQWIASFFTYGLVFSPAVTRLIASMFAIVTLSDHLHQTYTALKNRL</sequence>
<name>A0A6J4RPW9_9ACTN</name>
<dbReference type="EMBL" id="CADCVI010000145">
    <property type="protein sequence ID" value="CAA9474869.1"/>
    <property type="molecule type" value="Genomic_DNA"/>
</dbReference>
<dbReference type="AlphaFoldDB" id="A0A6J4RPW9"/>
<protein>
    <recommendedName>
        <fullName evidence="4">DUF1360 domain-containing protein</fullName>
    </recommendedName>
</protein>
<evidence type="ECO:0008006" key="4">
    <source>
        <dbReference type="Google" id="ProtNLM"/>
    </source>
</evidence>
<keyword evidence="2" id="KW-0812">Transmembrane</keyword>
<organism evidence="3">
    <name type="scientific">uncultured Rubrobacteraceae bacterium</name>
    <dbReference type="NCBI Taxonomy" id="349277"/>
    <lineage>
        <taxon>Bacteria</taxon>
        <taxon>Bacillati</taxon>
        <taxon>Actinomycetota</taxon>
        <taxon>Rubrobacteria</taxon>
        <taxon>Rubrobacterales</taxon>
        <taxon>Rubrobacteraceae</taxon>
        <taxon>environmental samples</taxon>
    </lineage>
</organism>
<feature type="transmembrane region" description="Helical" evidence="2">
    <location>
        <begin position="38"/>
        <end position="59"/>
    </location>
</feature>
<accession>A0A6J4RPW9</accession>
<keyword evidence="2" id="KW-0472">Membrane</keyword>
<feature type="transmembrane region" description="Helical" evidence="2">
    <location>
        <begin position="145"/>
        <end position="167"/>
    </location>
</feature>
<evidence type="ECO:0000313" key="3">
    <source>
        <dbReference type="EMBL" id="CAA9474869.1"/>
    </source>
</evidence>